<dbReference type="Gene3D" id="3.40.50.150">
    <property type="entry name" value="Vaccinia Virus protein VP39"/>
    <property type="match status" value="1"/>
</dbReference>
<evidence type="ECO:0000313" key="2">
    <source>
        <dbReference type="EMBL" id="GLC27322.1"/>
    </source>
</evidence>
<feature type="domain" description="Methyltransferase" evidence="1">
    <location>
        <begin position="10"/>
        <end position="105"/>
    </location>
</feature>
<evidence type="ECO:0000313" key="3">
    <source>
        <dbReference type="Proteomes" id="UP001161325"/>
    </source>
</evidence>
<dbReference type="Proteomes" id="UP001161325">
    <property type="component" value="Unassembled WGS sequence"/>
</dbReference>
<keyword evidence="3" id="KW-1185">Reference proteome</keyword>
<comment type="caution">
    <text evidence="2">The sequence shown here is derived from an EMBL/GenBank/DDBJ whole genome shotgun (WGS) entry which is preliminary data.</text>
</comment>
<dbReference type="GO" id="GO:0032259">
    <property type="term" value="P:methylation"/>
    <property type="evidence" value="ECO:0007669"/>
    <property type="project" value="UniProtKB-KW"/>
</dbReference>
<name>A0AA37Q9Q3_9BACT</name>
<dbReference type="InterPro" id="IPR029063">
    <property type="entry name" value="SAM-dependent_MTases_sf"/>
</dbReference>
<dbReference type="InterPro" id="IPR050508">
    <property type="entry name" value="Methyltransf_Superfamily"/>
</dbReference>
<dbReference type="Gene3D" id="2.20.25.110">
    <property type="entry name" value="S-adenosyl-L-methionine-dependent methyltransferases"/>
    <property type="match status" value="1"/>
</dbReference>
<organism evidence="2 3">
    <name type="scientific">Roseisolibacter agri</name>
    <dbReference type="NCBI Taxonomy" id="2014610"/>
    <lineage>
        <taxon>Bacteria</taxon>
        <taxon>Pseudomonadati</taxon>
        <taxon>Gemmatimonadota</taxon>
        <taxon>Gemmatimonadia</taxon>
        <taxon>Gemmatimonadales</taxon>
        <taxon>Gemmatimonadaceae</taxon>
        <taxon>Roseisolibacter</taxon>
    </lineage>
</organism>
<gene>
    <name evidence="2" type="ORF">rosag_38350</name>
</gene>
<dbReference type="CDD" id="cd02440">
    <property type="entry name" value="AdoMet_MTases"/>
    <property type="match status" value="1"/>
</dbReference>
<dbReference type="AlphaFoldDB" id="A0AA37Q9Q3"/>
<dbReference type="InterPro" id="IPR041698">
    <property type="entry name" value="Methyltransf_25"/>
</dbReference>
<proteinExistence type="predicted"/>
<evidence type="ECO:0000259" key="1">
    <source>
        <dbReference type="Pfam" id="PF13649"/>
    </source>
</evidence>
<reference evidence="2" key="1">
    <citation type="submission" date="2022-08" db="EMBL/GenBank/DDBJ databases">
        <title>Draft genome sequencing of Roseisolibacter agri AW1220.</title>
        <authorList>
            <person name="Tobiishi Y."/>
            <person name="Tonouchi A."/>
        </authorList>
    </citation>
    <scope>NUCLEOTIDE SEQUENCE</scope>
    <source>
        <strain evidence="2">AW1220</strain>
    </source>
</reference>
<dbReference type="Pfam" id="PF13649">
    <property type="entry name" value="Methyltransf_25"/>
    <property type="match status" value="1"/>
</dbReference>
<dbReference type="GO" id="GO:0008168">
    <property type="term" value="F:methyltransferase activity"/>
    <property type="evidence" value="ECO:0007669"/>
    <property type="project" value="UniProtKB-KW"/>
</dbReference>
<sequence>MLELPAGSRVLDCPCGQGRHAHLLAEAGFDVDALDYSEELLAVARKRGTGKTLRYTQGDMRKLPGRWTGRFDAVVNLFTSFGFFLDPADDARVIREFARVLKPGGVLVWHGGSRDGVMAKFLERDWWVSDDGTMIGHERSFDPLSGVLTVLTTWEGKRTRGEREHRIRLYTATRLSELCAEAGLVVEQAFDAWRDRPMTRRSSEMLLVARKE</sequence>
<keyword evidence="2" id="KW-0808">Transferase</keyword>
<accession>A0AA37Q9Q3</accession>
<dbReference type="EMBL" id="BRXS01000006">
    <property type="protein sequence ID" value="GLC27322.1"/>
    <property type="molecule type" value="Genomic_DNA"/>
</dbReference>
<protein>
    <submittedName>
        <fullName evidence="2">Methyltransferase</fullName>
    </submittedName>
</protein>
<keyword evidence="2" id="KW-0489">Methyltransferase</keyword>
<dbReference type="SUPFAM" id="SSF53335">
    <property type="entry name" value="S-adenosyl-L-methionine-dependent methyltransferases"/>
    <property type="match status" value="1"/>
</dbReference>
<dbReference type="PANTHER" id="PTHR42912">
    <property type="entry name" value="METHYLTRANSFERASE"/>
    <property type="match status" value="1"/>
</dbReference>